<evidence type="ECO:0000259" key="2">
    <source>
        <dbReference type="Pfam" id="PF00656"/>
    </source>
</evidence>
<reference evidence="3 4" key="1">
    <citation type="submission" date="2024-01" db="EMBL/GenBank/DDBJ databases">
        <title>A draft genome for a cacao thread blight-causing isolate of Paramarasmius palmivorus.</title>
        <authorList>
            <person name="Baruah I.K."/>
            <person name="Bukari Y."/>
            <person name="Amoako-Attah I."/>
            <person name="Meinhardt L.W."/>
            <person name="Bailey B.A."/>
            <person name="Cohen S.P."/>
        </authorList>
    </citation>
    <scope>NUCLEOTIDE SEQUENCE [LARGE SCALE GENOMIC DNA]</scope>
    <source>
        <strain evidence="3 4">GH-12</strain>
    </source>
</reference>
<organism evidence="3 4">
    <name type="scientific">Paramarasmius palmivorus</name>
    <dbReference type="NCBI Taxonomy" id="297713"/>
    <lineage>
        <taxon>Eukaryota</taxon>
        <taxon>Fungi</taxon>
        <taxon>Dikarya</taxon>
        <taxon>Basidiomycota</taxon>
        <taxon>Agaricomycotina</taxon>
        <taxon>Agaricomycetes</taxon>
        <taxon>Agaricomycetidae</taxon>
        <taxon>Agaricales</taxon>
        <taxon>Marasmiineae</taxon>
        <taxon>Marasmiaceae</taxon>
        <taxon>Paramarasmius</taxon>
    </lineage>
</organism>
<evidence type="ECO:0000313" key="3">
    <source>
        <dbReference type="EMBL" id="KAK7060410.1"/>
    </source>
</evidence>
<dbReference type="EMBL" id="JAYKXP010000003">
    <property type="protein sequence ID" value="KAK7060410.1"/>
    <property type="molecule type" value="Genomic_DNA"/>
</dbReference>
<dbReference type="AlphaFoldDB" id="A0AAW0E625"/>
<keyword evidence="3" id="KW-0645">Protease</keyword>
<dbReference type="InterPro" id="IPR050452">
    <property type="entry name" value="Metacaspase"/>
</dbReference>
<protein>
    <submittedName>
        <fullName evidence="3">Ca(2+)-dependent cysteine protease</fullName>
    </submittedName>
</protein>
<dbReference type="GO" id="GO:0006508">
    <property type="term" value="P:proteolysis"/>
    <property type="evidence" value="ECO:0007669"/>
    <property type="project" value="UniProtKB-KW"/>
</dbReference>
<gene>
    <name evidence="3" type="primary">MCA1_1</name>
    <name evidence="3" type="ORF">VNI00_001175</name>
</gene>
<proteinExistence type="inferred from homology"/>
<dbReference type="PANTHER" id="PTHR48104">
    <property type="entry name" value="METACASPASE-4"/>
    <property type="match status" value="1"/>
</dbReference>
<keyword evidence="3" id="KW-0378">Hydrolase</keyword>
<comment type="caution">
    <text evidence="3">The sequence shown here is derived from an EMBL/GenBank/DDBJ whole genome shotgun (WGS) entry which is preliminary data.</text>
</comment>
<comment type="similarity">
    <text evidence="1">Belongs to the peptidase C14B family.</text>
</comment>
<name>A0AAW0E625_9AGAR</name>
<sequence>MCRWGFKAENIVLLTDDNSNPKNQPTKQNMIDAMKWLVKGACPHDSLFFHYSCVGHGSRQEDLDGDELDGYDETILPVDYKKRGVIIDDLLHSTMVKPLPAGCRLTALFDSCHSGTVLDLPYVYTPSGRLKGIHVSSRALQRKASRADVEISWSGCQDDQTSAGKDGTQVGLTVMGTELFVWTDTFQDGVAVGAMSYAFISSLRKNPEQSYQGLLRSVREIVGEKFKQTPQLGSSHEIDTKLRFVI</sequence>
<evidence type="ECO:0000313" key="4">
    <source>
        <dbReference type="Proteomes" id="UP001383192"/>
    </source>
</evidence>
<dbReference type="GO" id="GO:0004197">
    <property type="term" value="F:cysteine-type endopeptidase activity"/>
    <property type="evidence" value="ECO:0007669"/>
    <property type="project" value="InterPro"/>
</dbReference>
<dbReference type="PANTHER" id="PTHR48104:SF30">
    <property type="entry name" value="METACASPASE-1"/>
    <property type="match status" value="1"/>
</dbReference>
<dbReference type="InterPro" id="IPR011600">
    <property type="entry name" value="Pept_C14_caspase"/>
</dbReference>
<accession>A0AAW0E625</accession>
<dbReference type="Pfam" id="PF00656">
    <property type="entry name" value="Peptidase_C14"/>
    <property type="match status" value="1"/>
</dbReference>
<feature type="domain" description="Peptidase C14 caspase" evidence="2">
    <location>
        <begin position="22"/>
        <end position="235"/>
    </location>
</feature>
<dbReference type="Gene3D" id="3.40.50.12660">
    <property type="match status" value="1"/>
</dbReference>
<evidence type="ECO:0000256" key="1">
    <source>
        <dbReference type="ARBA" id="ARBA00009005"/>
    </source>
</evidence>
<dbReference type="GO" id="GO:0005737">
    <property type="term" value="C:cytoplasm"/>
    <property type="evidence" value="ECO:0007669"/>
    <property type="project" value="TreeGrafter"/>
</dbReference>
<dbReference type="Proteomes" id="UP001383192">
    <property type="component" value="Unassembled WGS sequence"/>
</dbReference>
<keyword evidence="4" id="KW-1185">Reference proteome</keyword>